<dbReference type="EMBL" id="BGPR01003153">
    <property type="protein sequence ID" value="GBM84352.1"/>
    <property type="molecule type" value="Genomic_DNA"/>
</dbReference>
<evidence type="ECO:0000313" key="2">
    <source>
        <dbReference type="Proteomes" id="UP000499080"/>
    </source>
</evidence>
<dbReference type="AlphaFoldDB" id="A0A4Y2J523"/>
<dbReference type="Proteomes" id="UP000499080">
    <property type="component" value="Unassembled WGS sequence"/>
</dbReference>
<keyword evidence="2" id="KW-1185">Reference proteome</keyword>
<accession>A0A4Y2J523</accession>
<sequence length="116" mass="13195">MLSDASTEGKDPLINKAFSLSMKALPSQLLCKQSLFRDATVFSSYATACTEQERRKVFLQLPVPFFEPPEADPEDIEARDKGYQSSKPVYFGNLLVEFEKKILKKIIDLKYVLKLT</sequence>
<evidence type="ECO:0000313" key="1">
    <source>
        <dbReference type="EMBL" id="GBM84352.1"/>
    </source>
</evidence>
<reference evidence="1 2" key="1">
    <citation type="journal article" date="2019" name="Sci. Rep.">
        <title>Orb-weaving spider Araneus ventricosus genome elucidates the spidroin gene catalogue.</title>
        <authorList>
            <person name="Kono N."/>
            <person name="Nakamura H."/>
            <person name="Ohtoshi R."/>
            <person name="Moran D.A.P."/>
            <person name="Shinohara A."/>
            <person name="Yoshida Y."/>
            <person name="Fujiwara M."/>
            <person name="Mori M."/>
            <person name="Tomita M."/>
            <person name="Arakawa K."/>
        </authorList>
    </citation>
    <scope>NUCLEOTIDE SEQUENCE [LARGE SCALE GENOMIC DNA]</scope>
</reference>
<gene>
    <name evidence="1" type="ORF">AVEN_63284_1</name>
</gene>
<proteinExistence type="predicted"/>
<protein>
    <submittedName>
        <fullName evidence="1">Uncharacterized protein</fullName>
    </submittedName>
</protein>
<comment type="caution">
    <text evidence="1">The sequence shown here is derived from an EMBL/GenBank/DDBJ whole genome shotgun (WGS) entry which is preliminary data.</text>
</comment>
<name>A0A4Y2J523_ARAVE</name>
<organism evidence="1 2">
    <name type="scientific">Araneus ventricosus</name>
    <name type="common">Orbweaver spider</name>
    <name type="synonym">Epeira ventricosa</name>
    <dbReference type="NCBI Taxonomy" id="182803"/>
    <lineage>
        <taxon>Eukaryota</taxon>
        <taxon>Metazoa</taxon>
        <taxon>Ecdysozoa</taxon>
        <taxon>Arthropoda</taxon>
        <taxon>Chelicerata</taxon>
        <taxon>Arachnida</taxon>
        <taxon>Araneae</taxon>
        <taxon>Araneomorphae</taxon>
        <taxon>Entelegynae</taxon>
        <taxon>Araneoidea</taxon>
        <taxon>Araneidae</taxon>
        <taxon>Araneus</taxon>
    </lineage>
</organism>